<comment type="caution">
    <text evidence="1">The sequence shown here is derived from an EMBL/GenBank/DDBJ whole genome shotgun (WGS) entry which is preliminary data.</text>
</comment>
<evidence type="ECO:0000313" key="2">
    <source>
        <dbReference type="Proteomes" id="UP001465976"/>
    </source>
</evidence>
<name>A0ABR3EKM0_9AGAR</name>
<dbReference type="EMBL" id="JBAHYK010003537">
    <property type="protein sequence ID" value="KAL0563422.1"/>
    <property type="molecule type" value="Genomic_DNA"/>
</dbReference>
<dbReference type="InterPro" id="IPR040521">
    <property type="entry name" value="KDZ"/>
</dbReference>
<organism evidence="1 2">
    <name type="scientific">Marasmius crinis-equi</name>
    <dbReference type="NCBI Taxonomy" id="585013"/>
    <lineage>
        <taxon>Eukaryota</taxon>
        <taxon>Fungi</taxon>
        <taxon>Dikarya</taxon>
        <taxon>Basidiomycota</taxon>
        <taxon>Agaricomycotina</taxon>
        <taxon>Agaricomycetes</taxon>
        <taxon>Agaricomycetidae</taxon>
        <taxon>Agaricales</taxon>
        <taxon>Marasmiineae</taxon>
        <taxon>Marasmiaceae</taxon>
        <taxon>Marasmius</taxon>
    </lineage>
</organism>
<dbReference type="Proteomes" id="UP001465976">
    <property type="component" value="Unassembled WGS sequence"/>
</dbReference>
<dbReference type="Pfam" id="PF18758">
    <property type="entry name" value="KDZ"/>
    <property type="match status" value="1"/>
</dbReference>
<gene>
    <name evidence="1" type="ORF">V5O48_018645</name>
</gene>
<sequence length="168" mass="19764">MEQWRKHHPEYVDIDEKMCWIIPTCHCCNHVEGCGYLYLSSFKPCTGHFHAETAENYWAILNAIEADIRQMNPGQCHDWLILSHRDWNWRKLVAAAQILLKELQEAITQYIQKRDNFAGLCEIFADNIERWSTMNQFLCGNPKNKWQVISVYLHNNDDKAPSLNVLVD</sequence>
<evidence type="ECO:0000313" key="1">
    <source>
        <dbReference type="EMBL" id="KAL0563422.1"/>
    </source>
</evidence>
<reference evidence="1 2" key="1">
    <citation type="submission" date="2024-02" db="EMBL/GenBank/DDBJ databases">
        <title>A draft genome for the cacao thread blight pathogen Marasmius crinis-equi.</title>
        <authorList>
            <person name="Cohen S.P."/>
            <person name="Baruah I.K."/>
            <person name="Amoako-Attah I."/>
            <person name="Bukari Y."/>
            <person name="Meinhardt L.W."/>
            <person name="Bailey B.A."/>
        </authorList>
    </citation>
    <scope>NUCLEOTIDE SEQUENCE [LARGE SCALE GENOMIC DNA]</scope>
    <source>
        <strain evidence="1 2">GH-76</strain>
    </source>
</reference>
<protein>
    <submittedName>
        <fullName evidence="1">Uncharacterized protein</fullName>
    </submittedName>
</protein>
<keyword evidence="2" id="KW-1185">Reference proteome</keyword>
<accession>A0ABR3EKM0</accession>
<proteinExistence type="predicted"/>